<reference evidence="3 4" key="3">
    <citation type="journal article" date="2010" name="BMC Genomics">
        <title>Transcriptome sequencing and comparative analysis of cucumber flowers with different sex types.</title>
        <authorList>
            <person name="Guo S."/>
            <person name="Zheng Y."/>
            <person name="Joung J.G."/>
            <person name="Liu S."/>
            <person name="Zhang Z."/>
            <person name="Crasta O.R."/>
            <person name="Sobral B.W."/>
            <person name="Xu Y."/>
            <person name="Huang S."/>
            <person name="Fei Z."/>
        </authorList>
    </citation>
    <scope>NUCLEOTIDE SEQUENCE [LARGE SCALE GENOMIC DNA]</scope>
    <source>
        <strain evidence="4">cv. 9930</strain>
    </source>
</reference>
<feature type="region of interest" description="Disordered" evidence="1">
    <location>
        <begin position="49"/>
        <end position="106"/>
    </location>
</feature>
<name>A0A0A0KNZ6_CUCSA</name>
<feature type="compositionally biased region" description="Pro residues" evidence="1">
    <location>
        <begin position="89"/>
        <end position="99"/>
    </location>
</feature>
<feature type="compositionally biased region" description="Polar residues" evidence="1">
    <location>
        <begin position="62"/>
        <end position="71"/>
    </location>
</feature>
<sequence>MLLLMMMMILQAFHRAWINLKKQVISSKKISQIRFSISKSLHYLRNRSSHRIHQSPFPPQQLPQAWDSQFLQPPPNRQRRRTLSHSHSEPPPPPPPSLPNPFSSSFSRSTKRLLKLLAVPQSPVPEFPSRCGFEVRHGGF</sequence>
<dbReference type="EMBL" id="CM002926">
    <property type="protein sequence ID" value="KGN51343.1"/>
    <property type="molecule type" value="Genomic_DNA"/>
</dbReference>
<keyword evidence="4" id="KW-1185">Reference proteome</keyword>
<dbReference type="Proteomes" id="UP000029981">
    <property type="component" value="Chromosome 5"/>
</dbReference>
<proteinExistence type="predicted"/>
<keyword evidence="2" id="KW-0732">Signal</keyword>
<reference evidence="3 4" key="1">
    <citation type="journal article" date="2009" name="Nat. Genet.">
        <title>The genome of the cucumber, Cucumis sativus L.</title>
        <authorList>
            <person name="Huang S."/>
            <person name="Li R."/>
            <person name="Zhang Z."/>
            <person name="Li L."/>
            <person name="Gu X."/>
            <person name="Fan W."/>
            <person name="Lucas W.J."/>
            <person name="Wang X."/>
            <person name="Xie B."/>
            <person name="Ni P."/>
            <person name="Ren Y."/>
            <person name="Zhu H."/>
            <person name="Li J."/>
            <person name="Lin K."/>
            <person name="Jin W."/>
            <person name="Fei Z."/>
            <person name="Li G."/>
            <person name="Staub J."/>
            <person name="Kilian A."/>
            <person name="van der Vossen E.A."/>
            <person name="Wu Y."/>
            <person name="Guo J."/>
            <person name="He J."/>
            <person name="Jia Z."/>
            <person name="Ren Y."/>
            <person name="Tian G."/>
            <person name="Lu Y."/>
            <person name="Ruan J."/>
            <person name="Qian W."/>
            <person name="Wang M."/>
            <person name="Huang Q."/>
            <person name="Li B."/>
            <person name="Xuan Z."/>
            <person name="Cao J."/>
            <person name="Asan"/>
            <person name="Wu Z."/>
            <person name="Zhang J."/>
            <person name="Cai Q."/>
            <person name="Bai Y."/>
            <person name="Zhao B."/>
            <person name="Han Y."/>
            <person name="Li Y."/>
            <person name="Li X."/>
            <person name="Wang S."/>
            <person name="Shi Q."/>
            <person name="Liu S."/>
            <person name="Cho W.K."/>
            <person name="Kim J.Y."/>
            <person name="Xu Y."/>
            <person name="Heller-Uszynska K."/>
            <person name="Miao H."/>
            <person name="Cheng Z."/>
            <person name="Zhang S."/>
            <person name="Wu J."/>
            <person name="Yang Y."/>
            <person name="Kang H."/>
            <person name="Li M."/>
            <person name="Liang H."/>
            <person name="Ren X."/>
            <person name="Shi Z."/>
            <person name="Wen M."/>
            <person name="Jian M."/>
            <person name="Yang H."/>
            <person name="Zhang G."/>
            <person name="Yang Z."/>
            <person name="Chen R."/>
            <person name="Liu S."/>
            <person name="Li J."/>
            <person name="Ma L."/>
            <person name="Liu H."/>
            <person name="Zhou Y."/>
            <person name="Zhao J."/>
            <person name="Fang X."/>
            <person name="Li G."/>
            <person name="Fang L."/>
            <person name="Li Y."/>
            <person name="Liu D."/>
            <person name="Zheng H."/>
            <person name="Zhang Y."/>
            <person name="Qin N."/>
            <person name="Li Z."/>
            <person name="Yang G."/>
            <person name="Yang S."/>
            <person name="Bolund L."/>
            <person name="Kristiansen K."/>
            <person name="Zheng H."/>
            <person name="Li S."/>
            <person name="Zhang X."/>
            <person name="Yang H."/>
            <person name="Wang J."/>
            <person name="Sun R."/>
            <person name="Zhang B."/>
            <person name="Jiang S."/>
            <person name="Wang J."/>
            <person name="Du Y."/>
            <person name="Li S."/>
        </authorList>
    </citation>
    <scope>NUCLEOTIDE SEQUENCE [LARGE SCALE GENOMIC DNA]</scope>
    <source>
        <strain evidence="4">cv. 9930</strain>
    </source>
</reference>
<evidence type="ECO:0000256" key="1">
    <source>
        <dbReference type="SAM" id="MobiDB-lite"/>
    </source>
</evidence>
<evidence type="ECO:0000256" key="2">
    <source>
        <dbReference type="SAM" id="SignalP"/>
    </source>
</evidence>
<accession>A0A0A0KNZ6</accession>
<evidence type="ECO:0000313" key="3">
    <source>
        <dbReference type="EMBL" id="KGN51343.1"/>
    </source>
</evidence>
<dbReference type="Gramene" id="KGN51343">
    <property type="protein sequence ID" value="KGN51343"/>
    <property type="gene ID" value="Csa_5G520400"/>
</dbReference>
<dbReference type="AlphaFoldDB" id="A0A0A0KNZ6"/>
<reference evidence="3 4" key="2">
    <citation type="journal article" date="2009" name="PLoS ONE">
        <title>An integrated genetic and cytogenetic map of the cucumber genome.</title>
        <authorList>
            <person name="Ren Y."/>
            <person name="Zhang Z."/>
            <person name="Liu J."/>
            <person name="Staub J.E."/>
            <person name="Han Y."/>
            <person name="Cheng Z."/>
            <person name="Li X."/>
            <person name="Lu J."/>
            <person name="Miao H."/>
            <person name="Kang H."/>
            <person name="Xie B."/>
            <person name="Gu X."/>
            <person name="Wang X."/>
            <person name="Du Y."/>
            <person name="Jin W."/>
            <person name="Huang S."/>
        </authorList>
    </citation>
    <scope>NUCLEOTIDE SEQUENCE [LARGE SCALE GENOMIC DNA]</scope>
    <source>
        <strain evidence="4">cv. 9930</strain>
    </source>
</reference>
<gene>
    <name evidence="3" type="ORF">Csa_5G520400</name>
</gene>
<feature type="chain" id="PRO_5001965297" evidence="2">
    <location>
        <begin position="19"/>
        <end position="140"/>
    </location>
</feature>
<organism evidence="3 4">
    <name type="scientific">Cucumis sativus</name>
    <name type="common">Cucumber</name>
    <dbReference type="NCBI Taxonomy" id="3659"/>
    <lineage>
        <taxon>Eukaryota</taxon>
        <taxon>Viridiplantae</taxon>
        <taxon>Streptophyta</taxon>
        <taxon>Embryophyta</taxon>
        <taxon>Tracheophyta</taxon>
        <taxon>Spermatophyta</taxon>
        <taxon>Magnoliopsida</taxon>
        <taxon>eudicotyledons</taxon>
        <taxon>Gunneridae</taxon>
        <taxon>Pentapetalae</taxon>
        <taxon>rosids</taxon>
        <taxon>fabids</taxon>
        <taxon>Cucurbitales</taxon>
        <taxon>Cucurbitaceae</taxon>
        <taxon>Benincaseae</taxon>
        <taxon>Cucumis</taxon>
    </lineage>
</organism>
<reference evidence="3 4" key="4">
    <citation type="journal article" date="2011" name="BMC Genomics">
        <title>RNA-Seq improves annotation of protein-coding genes in the cucumber genome.</title>
        <authorList>
            <person name="Li Z."/>
            <person name="Zhang Z."/>
            <person name="Yan P."/>
            <person name="Huang S."/>
            <person name="Fei Z."/>
            <person name="Lin K."/>
        </authorList>
    </citation>
    <scope>NUCLEOTIDE SEQUENCE [LARGE SCALE GENOMIC DNA]</scope>
    <source>
        <strain evidence="4">cv. 9930</strain>
    </source>
</reference>
<protein>
    <submittedName>
        <fullName evidence="3">Uncharacterized protein</fullName>
    </submittedName>
</protein>
<feature type="signal peptide" evidence="2">
    <location>
        <begin position="1"/>
        <end position="18"/>
    </location>
</feature>
<evidence type="ECO:0000313" key="4">
    <source>
        <dbReference type="Proteomes" id="UP000029981"/>
    </source>
</evidence>